<dbReference type="PANTHER" id="PTHR11003:SF342">
    <property type="entry name" value="OUTWARD-RECTIFIER POTASSIUM CHANNEL TOK1"/>
    <property type="match status" value="1"/>
</dbReference>
<feature type="region of interest" description="Disordered" evidence="9">
    <location>
        <begin position="764"/>
        <end position="796"/>
    </location>
</feature>
<evidence type="ECO:0000256" key="3">
    <source>
        <dbReference type="ARBA" id="ARBA00022692"/>
    </source>
</evidence>
<feature type="transmembrane region" description="Helical" evidence="10">
    <location>
        <begin position="241"/>
        <end position="262"/>
    </location>
</feature>
<feature type="transmembrane region" description="Helical" evidence="10">
    <location>
        <begin position="135"/>
        <end position="154"/>
    </location>
</feature>
<keyword evidence="2 8" id="KW-0813">Transport</keyword>
<feature type="transmembrane region" description="Helical" evidence="10">
    <location>
        <begin position="503"/>
        <end position="527"/>
    </location>
</feature>
<feature type="compositionally biased region" description="Basic and acidic residues" evidence="9">
    <location>
        <begin position="785"/>
        <end position="796"/>
    </location>
</feature>
<proteinExistence type="inferred from homology"/>
<evidence type="ECO:0000256" key="10">
    <source>
        <dbReference type="SAM" id="Phobius"/>
    </source>
</evidence>
<evidence type="ECO:0000256" key="2">
    <source>
        <dbReference type="ARBA" id="ARBA00022448"/>
    </source>
</evidence>
<dbReference type="InterPro" id="IPR003280">
    <property type="entry name" value="2pore_dom_K_chnl"/>
</dbReference>
<dbReference type="Pfam" id="PF07885">
    <property type="entry name" value="Ion_trans_2"/>
    <property type="match status" value="2"/>
</dbReference>
<keyword evidence="4 10" id="KW-1133">Transmembrane helix</keyword>
<dbReference type="InterPro" id="IPR013099">
    <property type="entry name" value="K_chnl_dom"/>
</dbReference>
<sequence>MGQQSSPPGTGRGGRLNSERPTSIFTFSDPVRSRPRPNPTSSSKEPPPNNQVRTLFNGHIKLRGRNDNLPQKWWPASTAIPLLVATIGPLSHVLSIASLVTTWKVTLPNSGNLPDGKDDNGIGIPDPKWEINANIVSLICGFAGNFFLLLNFTGRVRYVVAIPGAVGAWMFSSGILVAILLAMHIHSPPVWPEIYSQGYYHAIFSAFFYTLGAMLLAINMLGYLRGYYPQQFDLDDDQRTLILQTMLFFVWLAGGGAVFAWLEDWPGGFCDGLYYCDVTILTIGFGDFAPATTAGRAFLVPFQTLGLLFLGLVISSISRFAANISADKIIKRHQEHSRRSTVGMSVTNEKELRGKLGLPPKRKVSDARGQSGGRRAFSARRSSLAQYGRLEVAGRLVTFRRHSWAEVGGVSEGHLVEGAADAKGGENENRTKEEEARQKMLKFDFGEKGKGAEQISGGGSGEKSPAQDKRKGRRQKLLLLKEDRDRLETIRQIQDETKRWKQYWALAMAFLAFFILWRFGAVVFMLTEARISSLSYFDSLYFCWVWLLTIGYGDITPKSNIGKPFFIVWSLIAVPIVTVLFQEMSSTVVRAVNRGAFKVADWTIMPTSKRGVLDKYIQKHPWLQKFVGKRQDTEESGREAGTSTEQPGNQVGPAEGADEQEEDLPSLLSQTIKSIAHDLRFSPRKRYSYEEWQLFTKLIQFTQREDDSLMAWDWLSEVSPLLADITEAEWVLDRLCESLDRYTRSNSHQKLQLRLEHGEVTDSELDPLRLETEQGPLDNIEEESERGRRNWDVSPG</sequence>
<protein>
    <recommendedName>
        <fullName evidence="11">Potassium channel domain-containing protein</fullName>
    </recommendedName>
</protein>
<feature type="transmembrane region" description="Helical" evidence="10">
    <location>
        <begin position="166"/>
        <end position="186"/>
    </location>
</feature>
<evidence type="ECO:0000256" key="4">
    <source>
        <dbReference type="ARBA" id="ARBA00022989"/>
    </source>
</evidence>
<comment type="caution">
    <text evidence="12">The sequence shown here is derived from an EMBL/GenBank/DDBJ whole genome shotgun (WGS) entry which is preliminary data.</text>
</comment>
<feature type="compositionally biased region" description="Basic and acidic residues" evidence="9">
    <location>
        <begin position="629"/>
        <end position="638"/>
    </location>
</feature>
<reference evidence="12 13" key="1">
    <citation type="submission" date="2023-09" db="EMBL/GenBank/DDBJ databases">
        <title>Multi-omics analysis of a traditional fermented food reveals byproduct-associated fungal strains for waste-to-food upcycling.</title>
        <authorList>
            <consortium name="Lawrence Berkeley National Laboratory"/>
            <person name="Rekdal V.M."/>
            <person name="Villalobos-Escobedo J.M."/>
            <person name="Rodriguez-Valeron N."/>
            <person name="Garcia M.O."/>
            <person name="Vasquez D.P."/>
            <person name="Damayanti I."/>
            <person name="Sorensen P.M."/>
            <person name="Baidoo E.E."/>
            <person name="De Carvalho A.C."/>
            <person name="Riley R."/>
            <person name="Lipzen A."/>
            <person name="He G."/>
            <person name="Yan M."/>
            <person name="Haridas S."/>
            <person name="Daum C."/>
            <person name="Yoshinaga Y."/>
            <person name="Ng V."/>
            <person name="Grigoriev I.V."/>
            <person name="Munk R."/>
            <person name="Nuraida L."/>
            <person name="Wijaya C.H."/>
            <person name="Morales P.-C."/>
            <person name="Keasling J.D."/>
        </authorList>
    </citation>
    <scope>NUCLEOTIDE SEQUENCE [LARGE SCALE GENOMIC DNA]</scope>
    <source>
        <strain evidence="12 13">FGSC 2613</strain>
    </source>
</reference>
<evidence type="ECO:0000256" key="5">
    <source>
        <dbReference type="ARBA" id="ARBA00023065"/>
    </source>
</evidence>
<evidence type="ECO:0000256" key="6">
    <source>
        <dbReference type="ARBA" id="ARBA00023136"/>
    </source>
</evidence>
<feature type="transmembrane region" description="Helical" evidence="10">
    <location>
        <begin position="198"/>
        <end position="221"/>
    </location>
</feature>
<evidence type="ECO:0000259" key="11">
    <source>
        <dbReference type="Pfam" id="PF07885"/>
    </source>
</evidence>
<dbReference type="Gene3D" id="1.10.287.70">
    <property type="match status" value="2"/>
</dbReference>
<evidence type="ECO:0000313" key="12">
    <source>
        <dbReference type="EMBL" id="KAL0471346.1"/>
    </source>
</evidence>
<dbReference type="Proteomes" id="UP001451303">
    <property type="component" value="Unassembled WGS sequence"/>
</dbReference>
<evidence type="ECO:0000256" key="7">
    <source>
        <dbReference type="ARBA" id="ARBA00023303"/>
    </source>
</evidence>
<feature type="region of interest" description="Disordered" evidence="9">
    <location>
        <begin position="449"/>
        <end position="472"/>
    </location>
</feature>
<dbReference type="SUPFAM" id="SSF81324">
    <property type="entry name" value="Voltage-gated potassium channels"/>
    <property type="match status" value="2"/>
</dbReference>
<name>A0ABR3DF97_NEUIN</name>
<feature type="region of interest" description="Disordered" evidence="9">
    <location>
        <begin position="628"/>
        <end position="663"/>
    </location>
</feature>
<comment type="subcellular location">
    <subcellularLocation>
        <location evidence="1">Membrane</location>
        <topology evidence="1">Multi-pass membrane protein</topology>
    </subcellularLocation>
</comment>
<evidence type="ECO:0000256" key="8">
    <source>
        <dbReference type="RuleBase" id="RU003857"/>
    </source>
</evidence>
<feature type="region of interest" description="Disordered" evidence="9">
    <location>
        <begin position="1"/>
        <end position="51"/>
    </location>
</feature>
<feature type="transmembrane region" description="Helical" evidence="10">
    <location>
        <begin position="298"/>
        <end position="322"/>
    </location>
</feature>
<evidence type="ECO:0000256" key="9">
    <source>
        <dbReference type="SAM" id="MobiDB-lite"/>
    </source>
</evidence>
<gene>
    <name evidence="12" type="ORF">QR685DRAFT_439337</name>
</gene>
<organism evidence="12 13">
    <name type="scientific">Neurospora intermedia</name>
    <dbReference type="NCBI Taxonomy" id="5142"/>
    <lineage>
        <taxon>Eukaryota</taxon>
        <taxon>Fungi</taxon>
        <taxon>Dikarya</taxon>
        <taxon>Ascomycota</taxon>
        <taxon>Pezizomycotina</taxon>
        <taxon>Sordariomycetes</taxon>
        <taxon>Sordariomycetidae</taxon>
        <taxon>Sordariales</taxon>
        <taxon>Sordariaceae</taxon>
        <taxon>Neurospora</taxon>
    </lineage>
</organism>
<feature type="transmembrane region" description="Helical" evidence="10">
    <location>
        <begin position="73"/>
        <end position="100"/>
    </location>
</feature>
<keyword evidence="13" id="KW-1185">Reference proteome</keyword>
<comment type="similarity">
    <text evidence="8">Belongs to the two pore domain potassium channel (TC 1.A.1.8) family.</text>
</comment>
<feature type="transmembrane region" description="Helical" evidence="10">
    <location>
        <begin position="564"/>
        <end position="581"/>
    </location>
</feature>
<dbReference type="PRINTS" id="PR01333">
    <property type="entry name" value="2POREKCHANEL"/>
</dbReference>
<evidence type="ECO:0000313" key="13">
    <source>
        <dbReference type="Proteomes" id="UP001451303"/>
    </source>
</evidence>
<accession>A0ABR3DF97</accession>
<keyword evidence="3 8" id="KW-0812">Transmembrane</keyword>
<evidence type="ECO:0000256" key="1">
    <source>
        <dbReference type="ARBA" id="ARBA00004141"/>
    </source>
</evidence>
<dbReference type="PANTHER" id="PTHR11003">
    <property type="entry name" value="POTASSIUM CHANNEL, SUBFAMILY K"/>
    <property type="match status" value="1"/>
</dbReference>
<feature type="region of interest" description="Disordered" evidence="9">
    <location>
        <begin position="355"/>
        <end position="378"/>
    </location>
</feature>
<keyword evidence="6 10" id="KW-0472">Membrane</keyword>
<feature type="compositionally biased region" description="Basic and acidic residues" evidence="9">
    <location>
        <begin position="423"/>
        <end position="435"/>
    </location>
</feature>
<dbReference type="EMBL" id="JAVLET010000003">
    <property type="protein sequence ID" value="KAL0471346.1"/>
    <property type="molecule type" value="Genomic_DNA"/>
</dbReference>
<feature type="compositionally biased region" description="Low complexity" evidence="9">
    <location>
        <begin position="367"/>
        <end position="378"/>
    </location>
</feature>
<feature type="transmembrane region" description="Helical" evidence="10">
    <location>
        <begin position="533"/>
        <end position="552"/>
    </location>
</feature>
<keyword evidence="7 8" id="KW-0407">Ion channel</keyword>
<feature type="domain" description="Potassium channel" evidence="11">
    <location>
        <begin position="247"/>
        <end position="321"/>
    </location>
</feature>
<feature type="domain" description="Potassium channel" evidence="11">
    <location>
        <begin position="515"/>
        <end position="588"/>
    </location>
</feature>
<keyword evidence="5 8" id="KW-0406">Ion transport</keyword>
<feature type="region of interest" description="Disordered" evidence="9">
    <location>
        <begin position="416"/>
        <end position="435"/>
    </location>
</feature>